<evidence type="ECO:0000313" key="2">
    <source>
        <dbReference type="EMBL" id="OGG34144.1"/>
    </source>
</evidence>
<dbReference type="STRING" id="1798391.A2968_03145"/>
<feature type="transmembrane region" description="Helical" evidence="1">
    <location>
        <begin position="164"/>
        <end position="190"/>
    </location>
</feature>
<keyword evidence="1" id="KW-0812">Transmembrane</keyword>
<feature type="transmembrane region" description="Helical" evidence="1">
    <location>
        <begin position="86"/>
        <end position="105"/>
    </location>
</feature>
<name>A0A1F6BB30_9BACT</name>
<dbReference type="AlphaFoldDB" id="A0A1F6BB30"/>
<comment type="caution">
    <text evidence="2">The sequence shown here is derived from an EMBL/GenBank/DDBJ whole genome shotgun (WGS) entry which is preliminary data.</text>
</comment>
<keyword evidence="1" id="KW-0472">Membrane</keyword>
<sequence length="490" mass="57559">MSRKSLWLLTLLILTGTFLRLFKFDHTLLLESDQAMAFLLANRIINFGHILLVGPNTSFYGVNILPPTYYYIVTLIYFFWRSELGVSLAFTFIGIMSIPLIFLLAKEMALSAKTALIAAFFYTFSFTLIKYSRNIWEPHFVPFFVIIALYFAHKALNRKNFPLLLLSIFLFFISLMYVSSFLILPAFFFLTYSVLIKIDSDSTPPFLINFYIYILFFALFYFPNISFELTNNFPSLNPMRDFPVSESGNYLRNINTQFSVFLHSFLPINTGPVFATIIIFLLFITIPYLRKNLHLKWISYTLISAILLIGIYQRDAYPHRWSAIYPLFILLVSYFFSQFPKFVIFPFMFIFIYSNFNYYRFYISTNKSDEIKSSVEIAEFILKDSGGKSFSIFTDTPYNHTNYNTVYYVFLMEKLAGKPLYLLHPSGNWIDAGLNTNNRNIYLICEDYSINYFETLCQNKFIMEYNFGQPQETAFYIKKKTIYKFRGLGN</sequence>
<protein>
    <recommendedName>
        <fullName evidence="4">Glycosyltransferase RgtA/B/C/D-like domain-containing protein</fullName>
    </recommendedName>
</protein>
<evidence type="ECO:0000313" key="3">
    <source>
        <dbReference type="Proteomes" id="UP000176228"/>
    </source>
</evidence>
<feature type="transmembrane region" description="Helical" evidence="1">
    <location>
        <begin position="135"/>
        <end position="152"/>
    </location>
</feature>
<reference evidence="2 3" key="1">
    <citation type="journal article" date="2016" name="Nat. Commun.">
        <title>Thousands of microbial genomes shed light on interconnected biogeochemical processes in an aquifer system.</title>
        <authorList>
            <person name="Anantharaman K."/>
            <person name="Brown C.T."/>
            <person name="Hug L.A."/>
            <person name="Sharon I."/>
            <person name="Castelle C.J."/>
            <person name="Probst A.J."/>
            <person name="Thomas B.C."/>
            <person name="Singh A."/>
            <person name="Wilkins M.J."/>
            <person name="Karaoz U."/>
            <person name="Brodie E.L."/>
            <person name="Williams K.H."/>
            <person name="Hubbard S.S."/>
            <person name="Banfield J.F."/>
        </authorList>
    </citation>
    <scope>NUCLEOTIDE SEQUENCE [LARGE SCALE GENOMIC DNA]</scope>
</reference>
<feature type="transmembrane region" description="Helical" evidence="1">
    <location>
        <begin position="295"/>
        <end position="312"/>
    </location>
</feature>
<evidence type="ECO:0000256" key="1">
    <source>
        <dbReference type="SAM" id="Phobius"/>
    </source>
</evidence>
<feature type="transmembrane region" description="Helical" evidence="1">
    <location>
        <begin position="260"/>
        <end position="289"/>
    </location>
</feature>
<feature type="transmembrane region" description="Helical" evidence="1">
    <location>
        <begin position="342"/>
        <end position="359"/>
    </location>
</feature>
<feature type="transmembrane region" description="Helical" evidence="1">
    <location>
        <begin position="112"/>
        <end position="129"/>
    </location>
</feature>
<proteinExistence type="predicted"/>
<dbReference type="Proteomes" id="UP000176228">
    <property type="component" value="Unassembled WGS sequence"/>
</dbReference>
<keyword evidence="1" id="KW-1133">Transmembrane helix</keyword>
<feature type="transmembrane region" description="Helical" evidence="1">
    <location>
        <begin position="60"/>
        <end position="80"/>
    </location>
</feature>
<organism evidence="2 3">
    <name type="scientific">Candidatus Gottesmanbacteria bacterium RIFCSPLOWO2_01_FULL_42_22</name>
    <dbReference type="NCBI Taxonomy" id="1798391"/>
    <lineage>
        <taxon>Bacteria</taxon>
        <taxon>Candidatus Gottesmaniibacteriota</taxon>
    </lineage>
</organism>
<feature type="transmembrane region" description="Helical" evidence="1">
    <location>
        <begin position="210"/>
        <end position="230"/>
    </location>
</feature>
<accession>A0A1F6BB30</accession>
<dbReference type="EMBL" id="MFJU01000035">
    <property type="protein sequence ID" value="OGG34144.1"/>
    <property type="molecule type" value="Genomic_DNA"/>
</dbReference>
<gene>
    <name evidence="2" type="ORF">A2968_03145</name>
</gene>
<evidence type="ECO:0008006" key="4">
    <source>
        <dbReference type="Google" id="ProtNLM"/>
    </source>
</evidence>